<dbReference type="Proteomes" id="UP000199679">
    <property type="component" value="Chromosome I"/>
</dbReference>
<accession>A0A1H1TZK5</accession>
<protein>
    <submittedName>
        <fullName evidence="1">Uncharacterized protein</fullName>
    </submittedName>
</protein>
<evidence type="ECO:0000313" key="2">
    <source>
        <dbReference type="Proteomes" id="UP000199679"/>
    </source>
</evidence>
<dbReference type="AlphaFoldDB" id="A0A1H1TZK5"/>
<organism evidence="1 2">
    <name type="scientific">Mucilaginibacter mallensis</name>
    <dbReference type="NCBI Taxonomy" id="652787"/>
    <lineage>
        <taxon>Bacteria</taxon>
        <taxon>Pseudomonadati</taxon>
        <taxon>Bacteroidota</taxon>
        <taxon>Sphingobacteriia</taxon>
        <taxon>Sphingobacteriales</taxon>
        <taxon>Sphingobacteriaceae</taxon>
        <taxon>Mucilaginibacter</taxon>
    </lineage>
</organism>
<dbReference type="EMBL" id="LT629740">
    <property type="protein sequence ID" value="SDS65416.1"/>
    <property type="molecule type" value="Genomic_DNA"/>
</dbReference>
<keyword evidence="2" id="KW-1185">Reference proteome</keyword>
<evidence type="ECO:0000313" key="1">
    <source>
        <dbReference type="EMBL" id="SDS65416.1"/>
    </source>
</evidence>
<sequence length="37" mass="4286">MGLEPNKISKTLIYKALVNFNKNNKLTYLVITKFLTN</sequence>
<reference evidence="1 2" key="1">
    <citation type="submission" date="2016-10" db="EMBL/GenBank/DDBJ databases">
        <authorList>
            <person name="de Groot N.N."/>
        </authorList>
    </citation>
    <scope>NUCLEOTIDE SEQUENCE [LARGE SCALE GENOMIC DNA]</scope>
    <source>
        <strain evidence="1 2">MP1X4</strain>
    </source>
</reference>
<name>A0A1H1TZK5_MUCMA</name>
<dbReference type="STRING" id="652787.SAMN05216490_1553"/>
<gene>
    <name evidence="1" type="ORF">SAMN05216490_1553</name>
</gene>
<proteinExistence type="predicted"/>